<dbReference type="InterPro" id="IPR006652">
    <property type="entry name" value="Kelch_1"/>
</dbReference>
<dbReference type="Gene3D" id="1.25.40.420">
    <property type="match status" value="1"/>
</dbReference>
<dbReference type="InterPro" id="IPR000210">
    <property type="entry name" value="BTB/POZ_dom"/>
</dbReference>
<dbReference type="InterPro" id="IPR011333">
    <property type="entry name" value="SKP1/BTB/POZ_sf"/>
</dbReference>
<dbReference type="Gene3D" id="2.120.10.80">
    <property type="entry name" value="Kelch-type beta propeller"/>
    <property type="match status" value="1"/>
</dbReference>
<dbReference type="InterPro" id="IPR011705">
    <property type="entry name" value="BACK"/>
</dbReference>
<sequence>MTNKNMEPIAVFKYKDASHPAFVLRGLNELRHQKKFTDVVLCAGEEEDEIICHRAVLALCSPYFNAMFSNGMQESRVETIMLKGIDPKSLGIIVEFLYTGCIDISEHNAQSILEAASLFQISSLESACSVFMKDHMDASNCLGILQFAYLHNLKELYEKAEMYSTVIFSEVTKYEEFLQLPGELLLKYLSKDLYTDNEEVVYEAAMQWVKYDIENRSKLMFDILNVLRLPFLSPTYLVEAGNNPLTSSEENLRLIEHAQKYQNMSFTELQKTSLFQCHPRNYKEAIIILGAESVDHMEIKHRTFMYDPQSKLKIQRQSPPFQKYEKVQTAASLGSNVMVRTNLGNAWLFLPHENTWTEVASPSQPRWHGKLVSCSNHVYLVGGYGLNRTILDKMEVYRPESDSWEIITTLPTPVVDWHHSVIACREKIFIFGSSSSDCDGIPDIQCYDILANEWSLQGHMRVRTQKIRAEALNGCIYTIGNMPYYNHIECFDVESSTWRTVKNLIESRHDFSTAVCNGKLYVFGGEKEGRYGSKCILNSVECYDPVEDRWNISDSSEHLLNMHTITILHPEFQPSHLTGPKQH</sequence>
<proteinExistence type="predicted"/>
<evidence type="ECO:0000313" key="5">
    <source>
        <dbReference type="RefSeq" id="XP_002733087.1"/>
    </source>
</evidence>
<evidence type="ECO:0000259" key="3">
    <source>
        <dbReference type="PROSITE" id="PS50097"/>
    </source>
</evidence>
<dbReference type="Pfam" id="PF00651">
    <property type="entry name" value="BTB"/>
    <property type="match status" value="1"/>
</dbReference>
<dbReference type="InterPro" id="IPR017096">
    <property type="entry name" value="BTB-kelch_protein"/>
</dbReference>
<accession>A0ABM0GMC0</accession>
<dbReference type="SMART" id="SM00225">
    <property type="entry name" value="BTB"/>
    <property type="match status" value="1"/>
</dbReference>
<keyword evidence="1" id="KW-0880">Kelch repeat</keyword>
<protein>
    <submittedName>
        <fullName evidence="5">Kelch-like protein 24-like</fullName>
    </submittedName>
</protein>
<reference evidence="5" key="1">
    <citation type="submission" date="2025-08" db="UniProtKB">
        <authorList>
            <consortium name="RefSeq"/>
        </authorList>
    </citation>
    <scope>IDENTIFICATION</scope>
    <source>
        <tissue evidence="5">Testes</tissue>
    </source>
</reference>
<dbReference type="InterPro" id="IPR015915">
    <property type="entry name" value="Kelch-typ_b-propeller"/>
</dbReference>
<dbReference type="Pfam" id="PF07707">
    <property type="entry name" value="BACK"/>
    <property type="match status" value="1"/>
</dbReference>
<gene>
    <name evidence="5" type="primary">LOC100377166</name>
</gene>
<keyword evidence="2" id="KW-0677">Repeat</keyword>
<evidence type="ECO:0000256" key="2">
    <source>
        <dbReference type="ARBA" id="ARBA00022737"/>
    </source>
</evidence>
<dbReference type="GeneID" id="100377166"/>
<name>A0ABM0GMC0_SACKO</name>
<dbReference type="SMART" id="SM00612">
    <property type="entry name" value="Kelch"/>
    <property type="match status" value="3"/>
</dbReference>
<dbReference type="SMART" id="SM00875">
    <property type="entry name" value="BACK"/>
    <property type="match status" value="1"/>
</dbReference>
<dbReference type="Proteomes" id="UP000694865">
    <property type="component" value="Unplaced"/>
</dbReference>
<dbReference type="PANTHER" id="PTHR24412">
    <property type="entry name" value="KELCH PROTEIN"/>
    <property type="match status" value="1"/>
</dbReference>
<evidence type="ECO:0000313" key="4">
    <source>
        <dbReference type="Proteomes" id="UP000694865"/>
    </source>
</evidence>
<dbReference type="RefSeq" id="XP_002733087.1">
    <property type="nucleotide sequence ID" value="XM_002733041.2"/>
</dbReference>
<organism evidence="4 5">
    <name type="scientific">Saccoglossus kowalevskii</name>
    <name type="common">Acorn worm</name>
    <dbReference type="NCBI Taxonomy" id="10224"/>
    <lineage>
        <taxon>Eukaryota</taxon>
        <taxon>Metazoa</taxon>
        <taxon>Hemichordata</taxon>
        <taxon>Enteropneusta</taxon>
        <taxon>Harrimaniidae</taxon>
        <taxon>Saccoglossus</taxon>
    </lineage>
</organism>
<dbReference type="PANTHER" id="PTHR24412:SF272">
    <property type="entry name" value="KELCH-LIKE PROTEIN DIABLO"/>
    <property type="match status" value="1"/>
</dbReference>
<dbReference type="SUPFAM" id="SSF54695">
    <property type="entry name" value="POZ domain"/>
    <property type="match status" value="1"/>
</dbReference>
<feature type="domain" description="BTB" evidence="3">
    <location>
        <begin position="37"/>
        <end position="106"/>
    </location>
</feature>
<dbReference type="PIRSF" id="PIRSF037037">
    <property type="entry name" value="Kelch-like_protein_gigaxonin"/>
    <property type="match status" value="1"/>
</dbReference>
<dbReference type="SUPFAM" id="SSF117281">
    <property type="entry name" value="Kelch motif"/>
    <property type="match status" value="1"/>
</dbReference>
<dbReference type="Pfam" id="PF24681">
    <property type="entry name" value="Kelch_KLHDC2_KLHL20_DRC7"/>
    <property type="match status" value="1"/>
</dbReference>
<dbReference type="PROSITE" id="PS50097">
    <property type="entry name" value="BTB"/>
    <property type="match status" value="1"/>
</dbReference>
<dbReference type="Gene3D" id="3.30.710.10">
    <property type="entry name" value="Potassium Channel Kv1.1, Chain A"/>
    <property type="match status" value="1"/>
</dbReference>
<evidence type="ECO:0000256" key="1">
    <source>
        <dbReference type="ARBA" id="ARBA00022441"/>
    </source>
</evidence>
<keyword evidence="4" id="KW-1185">Reference proteome</keyword>